<evidence type="ECO:0000313" key="1">
    <source>
        <dbReference type="EMBL" id="ABS86821.1"/>
    </source>
</evidence>
<dbReference type="AlphaFoldDB" id="A7LH01"/>
<protein>
    <submittedName>
        <fullName evidence="1">Uncharacterized protein</fullName>
    </submittedName>
</protein>
<name>A7LH01_9HELI</name>
<organism evidence="1">
    <name type="scientific">Helicobacter cetorum</name>
    <dbReference type="NCBI Taxonomy" id="138563"/>
    <lineage>
        <taxon>Bacteria</taxon>
        <taxon>Pseudomonadati</taxon>
        <taxon>Campylobacterota</taxon>
        <taxon>Epsilonproteobacteria</taxon>
        <taxon>Campylobacterales</taxon>
        <taxon>Helicobacteraceae</taxon>
        <taxon>Helicobacter</taxon>
    </lineage>
</organism>
<proteinExistence type="predicted"/>
<gene>
    <name evidence="1" type="ORF">pz24w</name>
</gene>
<accession>A7LH01</accession>
<reference evidence="1" key="1">
    <citation type="submission" date="2007-07" db="EMBL/GenBank/DDBJ databases">
        <title>Plasticity zones in Helicobacters: population, sequence and functional analyses.</title>
        <authorList>
            <person name="Kersulyte D."/>
            <person name="Lee W."/>
            <person name="Subramaniam D."/>
            <person name="Kalia A."/>
            <person name="Dailidiene D."/>
            <person name="Anant S."/>
            <person name="Berg D.E."/>
        </authorList>
    </citation>
    <scope>NUCLEOTIDE SEQUENCE</scope>
    <source>
        <strain evidence="1">MIT-00-7128</strain>
    </source>
</reference>
<dbReference type="EMBL" id="EU015081">
    <property type="protein sequence ID" value="ABS86821.1"/>
    <property type="molecule type" value="Genomic_DNA"/>
</dbReference>
<sequence>MNNNKFTLIKRDYYFVNGEFFNSLQELKNAKQRIRDSFLDTLKDQNFGFTTQCVFFKALTEHVSVIALEVEYKHSKALFFLICATSKQRAEWFITQKCFKDFLKANGYEKQKKGVKQ</sequence>